<feature type="coiled-coil region" evidence="13">
    <location>
        <begin position="177"/>
        <end position="204"/>
    </location>
</feature>
<dbReference type="EMBL" id="CAJHNH020003791">
    <property type="protein sequence ID" value="CAG5130004.1"/>
    <property type="molecule type" value="Genomic_DNA"/>
</dbReference>
<evidence type="ECO:0000313" key="15">
    <source>
        <dbReference type="EMBL" id="CAG5130004.1"/>
    </source>
</evidence>
<evidence type="ECO:0000313" key="16">
    <source>
        <dbReference type="Proteomes" id="UP000678393"/>
    </source>
</evidence>
<evidence type="ECO:0000256" key="5">
    <source>
        <dbReference type="ARBA" id="ARBA00023069"/>
    </source>
</evidence>
<evidence type="ECO:0000256" key="13">
    <source>
        <dbReference type="SAM" id="Coils"/>
    </source>
</evidence>
<comment type="caution">
    <text evidence="15">The sequence shown here is derived from an EMBL/GenBank/DDBJ whole genome shotgun (WGS) entry which is preliminary data.</text>
</comment>
<name>A0A8S3ZK65_9EUPU</name>
<dbReference type="AlphaFoldDB" id="A0A8S3ZK65"/>
<evidence type="ECO:0000259" key="14">
    <source>
        <dbReference type="Pfam" id="PF14772"/>
    </source>
</evidence>
<feature type="domain" description="Dynein regulatory complex protein 1/2 N-terminal" evidence="14">
    <location>
        <begin position="22"/>
        <end position="122"/>
    </location>
</feature>
<feature type="coiled-coil region" evidence="13">
    <location>
        <begin position="90"/>
        <end position="117"/>
    </location>
</feature>
<keyword evidence="4 13" id="KW-0175">Coiled coil</keyword>
<proteinExistence type="inferred from homology"/>
<dbReference type="PANTHER" id="PTHR21625">
    <property type="entry name" value="NYD-SP28 PROTEIN"/>
    <property type="match status" value="1"/>
</dbReference>
<evidence type="ECO:0000256" key="3">
    <source>
        <dbReference type="ARBA" id="ARBA00022846"/>
    </source>
</evidence>
<keyword evidence="3" id="KW-0282">Flagellum</keyword>
<evidence type="ECO:0000256" key="10">
    <source>
        <dbReference type="ARBA" id="ARBA00040899"/>
    </source>
</evidence>
<comment type="subcellular location">
    <subcellularLocation>
        <location evidence="1">Cytoplasm</location>
        <location evidence="1">Cytoskeleton</location>
        <location evidence="1">Flagellum axoneme</location>
    </subcellularLocation>
    <subcellularLocation>
        <location evidence="8">Cytoplasm</location>
        <location evidence="8">Cytoskeleton</location>
        <location evidence="8">Flagellum basal body</location>
    </subcellularLocation>
</comment>
<dbReference type="GO" id="GO:0070286">
    <property type="term" value="P:axonemal dynein complex assembly"/>
    <property type="evidence" value="ECO:0007669"/>
    <property type="project" value="InterPro"/>
</dbReference>
<sequence length="443" mass="52769">MVKKKKETLMSDEERIAFEEQKRYAEEELKKKREDVLAQFLKDKLMKEEKATLFNLNKLNCQWRNIMRDAKAKDLVKDIEILSQTFERVIDSKDAVIKSLFKDIAEAEEQYAMALRSHLQKIDFLMDLQMKRIESLNQEYAMELEIICEEFDLERSIFIEQHTNDMSNIADIIFAMEENFETRENEARAEFQSMQDEIKNKNLEDKHALKVQLETKIDDLWQQFKQALQTYNEMNEERKNTFETLKQKDLKNTKEIELQMRKLQRLADQIAKIRAKMAVTAKESEERNKSIKEDKERVQQHLQVLKAEMNQIRDCEREKLTTLTIESNSAIKTLKQQKKQGEQIMRLAEMCRKLETEEEKVLPFFASSLTSEEEEQIREAMLEPPTHQIAENFWKRYNKKQSLTNENHKLRMLLKQYLDGISVNEEILSQVNPLLVVNNRTNL</sequence>
<keyword evidence="2" id="KW-0963">Cytoplasm</keyword>
<dbReference type="Proteomes" id="UP000678393">
    <property type="component" value="Unassembled WGS sequence"/>
</dbReference>
<dbReference type="InterPro" id="IPR039750">
    <property type="entry name" value="DRC1/DRC2"/>
</dbReference>
<organism evidence="15 16">
    <name type="scientific">Candidula unifasciata</name>
    <dbReference type="NCBI Taxonomy" id="100452"/>
    <lineage>
        <taxon>Eukaryota</taxon>
        <taxon>Metazoa</taxon>
        <taxon>Spiralia</taxon>
        <taxon>Lophotrochozoa</taxon>
        <taxon>Mollusca</taxon>
        <taxon>Gastropoda</taxon>
        <taxon>Heterobranchia</taxon>
        <taxon>Euthyneura</taxon>
        <taxon>Panpulmonata</taxon>
        <taxon>Eupulmonata</taxon>
        <taxon>Stylommatophora</taxon>
        <taxon>Helicina</taxon>
        <taxon>Helicoidea</taxon>
        <taxon>Geomitridae</taxon>
        <taxon>Candidula</taxon>
    </lineage>
</organism>
<feature type="coiled-coil region" evidence="13">
    <location>
        <begin position="228"/>
        <end position="318"/>
    </location>
</feature>
<evidence type="ECO:0000256" key="9">
    <source>
        <dbReference type="ARBA" id="ARBA00038424"/>
    </source>
</evidence>
<dbReference type="GO" id="GO:0003352">
    <property type="term" value="P:regulation of cilium movement"/>
    <property type="evidence" value="ECO:0007669"/>
    <property type="project" value="TreeGrafter"/>
</dbReference>
<dbReference type="PANTHER" id="PTHR21625:SF0">
    <property type="entry name" value="DYNEIN REGULATORY COMPLEX SUBUNIT 2"/>
    <property type="match status" value="1"/>
</dbReference>
<evidence type="ECO:0000256" key="2">
    <source>
        <dbReference type="ARBA" id="ARBA00022490"/>
    </source>
</evidence>
<evidence type="ECO:0000256" key="11">
    <source>
        <dbReference type="ARBA" id="ARBA00041517"/>
    </source>
</evidence>
<comment type="function">
    <text evidence="12">Component of the nexin-dynein regulatory complex (N-DRC), a key regulator of ciliary/flagellar motility which maintains the alignment and integrity of the distal axoneme and regulates microtubule sliding in motile axonemes. Plays a critical role in the assembly of N-DRC and also stabilizes the assembly of multiple inner dynein arms and radial spokes. Coassembles with DRC1 to form a central scaffold needed for assembly of the N-DRC and its attachment to the outer doublet microtubules.</text>
</comment>
<dbReference type="OrthoDB" id="7760980at2759"/>
<dbReference type="GO" id="GO:0005858">
    <property type="term" value="C:axonemal dynein complex"/>
    <property type="evidence" value="ECO:0007669"/>
    <property type="project" value="InterPro"/>
</dbReference>
<dbReference type="GO" id="GO:0060285">
    <property type="term" value="P:cilium-dependent cell motility"/>
    <property type="evidence" value="ECO:0007669"/>
    <property type="project" value="TreeGrafter"/>
</dbReference>
<reference evidence="15" key="1">
    <citation type="submission" date="2021-04" db="EMBL/GenBank/DDBJ databases">
        <authorList>
            <consortium name="Molecular Ecology Group"/>
        </authorList>
    </citation>
    <scope>NUCLEOTIDE SEQUENCE</scope>
</reference>
<evidence type="ECO:0000256" key="7">
    <source>
        <dbReference type="ARBA" id="ARBA00023273"/>
    </source>
</evidence>
<comment type="similarity">
    <text evidence="9">Belongs to the DRC2 family.</text>
</comment>
<evidence type="ECO:0000256" key="6">
    <source>
        <dbReference type="ARBA" id="ARBA00023212"/>
    </source>
</evidence>
<keyword evidence="5" id="KW-0969">Cilium</keyword>
<protein>
    <recommendedName>
        <fullName evidence="10">Dynein regulatory complex subunit 2</fullName>
    </recommendedName>
    <alternativeName>
        <fullName evidence="11">Coiled-coil domain-containing protein 65</fullName>
    </alternativeName>
</protein>
<keyword evidence="7" id="KW-0966">Cell projection</keyword>
<evidence type="ECO:0000256" key="4">
    <source>
        <dbReference type="ARBA" id="ARBA00023054"/>
    </source>
</evidence>
<dbReference type="Pfam" id="PF14772">
    <property type="entry name" value="NYD-SP28"/>
    <property type="match status" value="1"/>
</dbReference>
<gene>
    <name evidence="15" type="ORF">CUNI_LOCUS15562</name>
</gene>
<feature type="non-terminal residue" evidence="15">
    <location>
        <position position="1"/>
    </location>
</feature>
<keyword evidence="6" id="KW-0206">Cytoskeleton</keyword>
<evidence type="ECO:0000256" key="12">
    <source>
        <dbReference type="ARBA" id="ARBA00045865"/>
    </source>
</evidence>
<accession>A0A8S3ZK65</accession>
<keyword evidence="16" id="KW-1185">Reference proteome</keyword>
<dbReference type="InterPro" id="IPR039505">
    <property type="entry name" value="DRC1/2_N"/>
</dbReference>
<evidence type="ECO:0000256" key="8">
    <source>
        <dbReference type="ARBA" id="ARBA00037841"/>
    </source>
</evidence>
<feature type="coiled-coil region" evidence="13">
    <location>
        <begin position="2"/>
        <end position="35"/>
    </location>
</feature>
<evidence type="ECO:0000256" key="1">
    <source>
        <dbReference type="ARBA" id="ARBA00004611"/>
    </source>
</evidence>